<feature type="signal peptide" evidence="3">
    <location>
        <begin position="1"/>
        <end position="21"/>
    </location>
</feature>
<protein>
    <submittedName>
        <fullName evidence="5">Palmitoleoyl-protein carboxylesterase notum1'-like isoform X1</fullName>
    </submittedName>
</protein>
<evidence type="ECO:0000256" key="2">
    <source>
        <dbReference type="SAM" id="MobiDB-lite"/>
    </source>
</evidence>
<dbReference type="GO" id="GO:0016787">
    <property type="term" value="F:hydrolase activity"/>
    <property type="evidence" value="ECO:0007669"/>
    <property type="project" value="InterPro"/>
</dbReference>
<dbReference type="OrthoDB" id="2015280at2759"/>
<dbReference type="CTD" id="147111"/>
<dbReference type="AlphaFoldDB" id="A0A8B7Y9J0"/>
<accession>A0A8B7Y9J0</accession>
<evidence type="ECO:0000313" key="5">
    <source>
        <dbReference type="RefSeq" id="XP_022089904.1"/>
    </source>
</evidence>
<keyword evidence="3" id="KW-0732">Signal</keyword>
<evidence type="ECO:0000256" key="3">
    <source>
        <dbReference type="SAM" id="SignalP"/>
    </source>
</evidence>
<dbReference type="GeneID" id="110978889"/>
<comment type="similarity">
    <text evidence="1">Belongs to the pectinacetylesterase family. Notum subfamily.</text>
</comment>
<dbReference type="Pfam" id="PF03283">
    <property type="entry name" value="PAE"/>
    <property type="match status" value="1"/>
</dbReference>
<sequence length="590" mass="66153">MMFSRHFILILLLNLIFVTSARQVDLPAEETGTPDGSNEYVLDLNKLDGDPDNLMAQIKHLASALHTCGFSGDMQQMRLVELANRSVTCNDGSPAGYYFRQSQGSRKWLIFLEGGWHCFDRDSCHNRWLSSSRLMSSRTWLQTKTGTGILSPDPEENPVFWKSNVVYVPYCSSDVWSGTASASETGGYAFMGSLILNEVFRELLGVGLMDARQVVFAGSSAGGTGVLLNLDRMAALLAEAGSTAQILGLIDSGWFLDQEHQTPGAECNDALYCDPALALQLGTELWRSVAPTSCTDMYGEEQMWKCFFGFRIHETLQTPVFIFQWLYDEAQLTVGMSEPPIQIEHWNFMQKTGRDMRASLRNASAVFAPACYAHMVLTKSDWTNIQVRNVGLHKALKCWLKRNEPELPDLTREEWGPLFSSSRETINPEEFGSGWLVTTASPPTTVGDDEDDDEDSGGGGWWAWKRSAATTERRVKKNKRRNSRRNSPALDREMQGDDPWAAAKRSTTRTKKKCQQRLLDHATCPHCNPHCPKMTNPFTGEDMEFLSFMRLFGLDLSVLAEQMGLDERALSMVEPAVAMKILAERARTRD</sequence>
<organism evidence="4 5">
    <name type="scientific">Acanthaster planci</name>
    <name type="common">Crown-of-thorns starfish</name>
    <dbReference type="NCBI Taxonomy" id="133434"/>
    <lineage>
        <taxon>Eukaryota</taxon>
        <taxon>Metazoa</taxon>
        <taxon>Echinodermata</taxon>
        <taxon>Eleutherozoa</taxon>
        <taxon>Asterozoa</taxon>
        <taxon>Asteroidea</taxon>
        <taxon>Valvatacea</taxon>
        <taxon>Valvatida</taxon>
        <taxon>Acanthasteridae</taxon>
        <taxon>Acanthaster</taxon>
    </lineage>
</organism>
<dbReference type="KEGG" id="aplc:110978889"/>
<dbReference type="RefSeq" id="XP_022089904.1">
    <property type="nucleotide sequence ID" value="XM_022234212.1"/>
</dbReference>
<name>A0A8B7Y9J0_ACAPL</name>
<feature type="compositionally biased region" description="Acidic residues" evidence="2">
    <location>
        <begin position="447"/>
        <end position="456"/>
    </location>
</feature>
<dbReference type="PANTHER" id="PTHR21562">
    <property type="entry name" value="NOTUM-RELATED"/>
    <property type="match status" value="1"/>
</dbReference>
<evidence type="ECO:0000313" key="4">
    <source>
        <dbReference type="Proteomes" id="UP000694845"/>
    </source>
</evidence>
<dbReference type="PANTHER" id="PTHR21562:SF122">
    <property type="entry name" value="PALMITOLEOYL-PROTEIN CARBOXYLESTERASE NOTUM"/>
    <property type="match status" value="1"/>
</dbReference>
<feature type="chain" id="PRO_5034725670" evidence="3">
    <location>
        <begin position="22"/>
        <end position="590"/>
    </location>
</feature>
<keyword evidence="4" id="KW-1185">Reference proteome</keyword>
<evidence type="ECO:0000256" key="1">
    <source>
        <dbReference type="ARBA" id="ARBA00010213"/>
    </source>
</evidence>
<feature type="region of interest" description="Disordered" evidence="2">
    <location>
        <begin position="433"/>
        <end position="509"/>
    </location>
</feature>
<reference evidence="5" key="1">
    <citation type="submission" date="2025-08" db="UniProtKB">
        <authorList>
            <consortium name="RefSeq"/>
        </authorList>
    </citation>
    <scope>IDENTIFICATION</scope>
</reference>
<dbReference type="InterPro" id="IPR004963">
    <property type="entry name" value="PAE/NOTUM"/>
</dbReference>
<dbReference type="Proteomes" id="UP000694845">
    <property type="component" value="Unplaced"/>
</dbReference>
<feature type="compositionally biased region" description="Basic residues" evidence="2">
    <location>
        <begin position="474"/>
        <end position="484"/>
    </location>
</feature>
<proteinExistence type="inferred from homology"/>
<gene>
    <name evidence="5" type="primary">LOC110978889</name>
</gene>